<protein>
    <submittedName>
        <fullName evidence="1">Uncharacterized protein</fullName>
    </submittedName>
</protein>
<gene>
    <name evidence="1" type="ORF">RSOLAG22IIIB_08967</name>
</gene>
<accession>A0A0K6FWN5</accession>
<reference evidence="1 2" key="1">
    <citation type="submission" date="2015-07" db="EMBL/GenBank/DDBJ databases">
        <authorList>
            <person name="Noorani M."/>
        </authorList>
    </citation>
    <scope>NUCLEOTIDE SEQUENCE [LARGE SCALE GENOMIC DNA]</scope>
    <source>
        <strain evidence="1">BBA 69670</strain>
    </source>
</reference>
<dbReference type="Proteomes" id="UP000044841">
    <property type="component" value="Unassembled WGS sequence"/>
</dbReference>
<organism evidence="1 2">
    <name type="scientific">Rhizoctonia solani</name>
    <dbReference type="NCBI Taxonomy" id="456999"/>
    <lineage>
        <taxon>Eukaryota</taxon>
        <taxon>Fungi</taxon>
        <taxon>Dikarya</taxon>
        <taxon>Basidiomycota</taxon>
        <taxon>Agaricomycotina</taxon>
        <taxon>Agaricomycetes</taxon>
        <taxon>Cantharellales</taxon>
        <taxon>Ceratobasidiaceae</taxon>
        <taxon>Rhizoctonia</taxon>
    </lineage>
</organism>
<evidence type="ECO:0000313" key="1">
    <source>
        <dbReference type="EMBL" id="CUA70554.1"/>
    </source>
</evidence>
<dbReference type="EMBL" id="CYGV01001169">
    <property type="protein sequence ID" value="CUA70554.1"/>
    <property type="molecule type" value="Genomic_DNA"/>
</dbReference>
<name>A0A0K6FWN5_9AGAM</name>
<proteinExistence type="predicted"/>
<keyword evidence="2" id="KW-1185">Reference proteome</keyword>
<dbReference type="AlphaFoldDB" id="A0A0K6FWN5"/>
<sequence length="459" mass="50817">MAVHSHSSSIIYKSPNLMESQSHCVHYGATSNVPLPIYYISPPPPPPRSKYRFIHGFLGAVVLLWLTQHLFHSHHWHRHRHGHDFPDWDWDIHMDVNELDHDAEGCAVWDRYHPSDRSHVSNVSISSHWTRSDKYTFSIPISSERYHFVSWGPIDKSTFEVVPVESDEEQVVVEVQVVKDPYDVARVCALPSKGDEATYGVGIYSPRKENPYPPEDWPAFNVKVFLPTTNHQQHLGAFETNLGQFEHIFPDLSTINFSRLSVASANVPMTLDDVVADTISASNANGKISGKLTGATRVSVKTANAPIEGEVTLTGPGTLHLSNANSPITSTIHLKAGDSYPRPDYHLDLSTANAPISATIASQPLNSGFFLQGHTVMGDINLHLNAAFEGDFKLSNVFKTPMVELKNKKDPSGEGRERYLRFEKRGSTTVGSVQWGRGDHAPGNVDVSTVGGSIGLYLD</sequence>
<evidence type="ECO:0000313" key="2">
    <source>
        <dbReference type="Proteomes" id="UP000044841"/>
    </source>
</evidence>